<keyword evidence="3" id="KW-0547">Nucleotide-binding</keyword>
<dbReference type="CDD" id="cd03221">
    <property type="entry name" value="ABCF_EF-3"/>
    <property type="match status" value="2"/>
</dbReference>
<evidence type="ECO:0000256" key="4">
    <source>
        <dbReference type="ARBA" id="ARBA00022840"/>
    </source>
</evidence>
<dbReference type="PANTHER" id="PTHR19211:SF6">
    <property type="entry name" value="BLL7188 PROTEIN"/>
    <property type="match status" value="1"/>
</dbReference>
<dbReference type="GO" id="GO:0016887">
    <property type="term" value="F:ATP hydrolysis activity"/>
    <property type="evidence" value="ECO:0007669"/>
    <property type="project" value="InterPro"/>
</dbReference>
<evidence type="ECO:0000256" key="2">
    <source>
        <dbReference type="ARBA" id="ARBA00022737"/>
    </source>
</evidence>
<organism evidence="7 8">
    <name type="scientific">Achromobacter insolitus</name>
    <dbReference type="NCBI Taxonomy" id="217204"/>
    <lineage>
        <taxon>Bacteria</taxon>
        <taxon>Pseudomonadati</taxon>
        <taxon>Pseudomonadota</taxon>
        <taxon>Betaproteobacteria</taxon>
        <taxon>Burkholderiales</taxon>
        <taxon>Alcaligenaceae</taxon>
        <taxon>Achromobacter</taxon>
    </lineage>
</organism>
<evidence type="ECO:0000259" key="6">
    <source>
        <dbReference type="PROSITE" id="PS50893"/>
    </source>
</evidence>
<feature type="region of interest" description="Disordered" evidence="5">
    <location>
        <begin position="244"/>
        <end position="298"/>
    </location>
</feature>
<keyword evidence="1" id="KW-1003">Cell membrane</keyword>
<dbReference type="PROSITE" id="PS00211">
    <property type="entry name" value="ABC_TRANSPORTER_1"/>
    <property type="match status" value="1"/>
</dbReference>
<gene>
    <name evidence="7" type="primary">expZ</name>
    <name evidence="7" type="ORF">LMG6000_01024</name>
</gene>
<evidence type="ECO:0000313" key="8">
    <source>
        <dbReference type="Proteomes" id="UP000494183"/>
    </source>
</evidence>
<dbReference type="InterPro" id="IPR027417">
    <property type="entry name" value="P-loop_NTPase"/>
</dbReference>
<evidence type="ECO:0000256" key="1">
    <source>
        <dbReference type="ARBA" id="ARBA00022475"/>
    </source>
</evidence>
<accession>A0A6S7F6N0</accession>
<keyword evidence="8" id="KW-1185">Reference proteome</keyword>
<evidence type="ECO:0000256" key="3">
    <source>
        <dbReference type="ARBA" id="ARBA00022741"/>
    </source>
</evidence>
<proteinExistence type="predicted"/>
<dbReference type="InterPro" id="IPR003593">
    <property type="entry name" value="AAA+_ATPase"/>
</dbReference>
<evidence type="ECO:0000313" key="7">
    <source>
        <dbReference type="EMBL" id="CAB3929971.1"/>
    </source>
</evidence>
<dbReference type="InterPro" id="IPR003439">
    <property type="entry name" value="ABC_transporter-like_ATP-bd"/>
</dbReference>
<dbReference type="EMBL" id="CADILH010000001">
    <property type="protein sequence ID" value="CAB3929971.1"/>
    <property type="molecule type" value="Genomic_DNA"/>
</dbReference>
<dbReference type="SUPFAM" id="SSF52540">
    <property type="entry name" value="P-loop containing nucleoside triphosphate hydrolases"/>
    <property type="match status" value="2"/>
</dbReference>
<feature type="compositionally biased region" description="Basic and acidic residues" evidence="5">
    <location>
        <begin position="248"/>
        <end position="266"/>
    </location>
</feature>
<keyword evidence="4" id="KW-0067">ATP-binding</keyword>
<dbReference type="FunFam" id="3.40.50.300:FF:001320">
    <property type="entry name" value="Heme ABC transporter ATP-binding protein"/>
    <property type="match status" value="1"/>
</dbReference>
<feature type="domain" description="ABC transporter" evidence="6">
    <location>
        <begin position="338"/>
        <end position="537"/>
    </location>
</feature>
<dbReference type="AlphaFoldDB" id="A0A6S7F6N0"/>
<feature type="domain" description="ABC transporter" evidence="6">
    <location>
        <begin position="6"/>
        <end position="238"/>
    </location>
</feature>
<dbReference type="Proteomes" id="UP000494183">
    <property type="component" value="Unassembled WGS sequence"/>
</dbReference>
<keyword evidence="1" id="KW-0472">Membrane</keyword>
<dbReference type="RefSeq" id="WP_175200921.1">
    <property type="nucleotide sequence ID" value="NZ_CADILH010000001.1"/>
</dbReference>
<protein>
    <submittedName>
        <fullName evidence="7">Nucleotide-binding protein ExpZ</fullName>
    </submittedName>
</protein>
<name>A0A6S7F6N0_9BURK</name>
<dbReference type="Gene3D" id="3.40.50.300">
    <property type="entry name" value="P-loop containing nucleotide triphosphate hydrolases"/>
    <property type="match status" value="2"/>
</dbReference>
<dbReference type="InterPro" id="IPR050611">
    <property type="entry name" value="ABCF"/>
</dbReference>
<dbReference type="Pfam" id="PF00005">
    <property type="entry name" value="ABC_tran"/>
    <property type="match status" value="2"/>
</dbReference>
<dbReference type="PANTHER" id="PTHR19211">
    <property type="entry name" value="ATP-BINDING TRANSPORT PROTEIN-RELATED"/>
    <property type="match status" value="1"/>
</dbReference>
<reference evidence="7 8" key="1">
    <citation type="submission" date="2020-04" db="EMBL/GenBank/DDBJ databases">
        <authorList>
            <person name="De Canck E."/>
        </authorList>
    </citation>
    <scope>NUCLEOTIDE SEQUENCE [LARGE SCALE GENOMIC DNA]</scope>
    <source>
        <strain evidence="7 8">LMG 6000</strain>
    </source>
</reference>
<keyword evidence="2" id="KW-0677">Repeat</keyword>
<dbReference type="GO" id="GO:0005524">
    <property type="term" value="F:ATP binding"/>
    <property type="evidence" value="ECO:0007669"/>
    <property type="project" value="UniProtKB-KW"/>
</dbReference>
<dbReference type="SMART" id="SM00382">
    <property type="entry name" value="AAA"/>
    <property type="match status" value="2"/>
</dbReference>
<dbReference type="PROSITE" id="PS50893">
    <property type="entry name" value="ABC_TRANSPORTER_2"/>
    <property type="match status" value="2"/>
</dbReference>
<evidence type="ECO:0000256" key="5">
    <source>
        <dbReference type="SAM" id="MobiDB-lite"/>
    </source>
</evidence>
<sequence>MTNPYLTLEGVSYVLPDGRTLFSNLNEQFDLRPTGIVGRNGVGKTVLARILAGLAQPAAGRCIRTGRAYYLAQQAASCPSATVAGLAGMQAIFDALARIEAGSTAAQDFDTVGDRWDARLALRHELERCGLGGLDASTPAAVLSGGQAMRVALIGALLSGADFLILDEPTNHLDRPNRQALIAQLQRWPRGLLVISHDRQMLDAMERIVELSPRGLRSYGGGYRFYAQRKEEERGNAQLLLAQRKHERMREQQSLREQRERLERRQARGNRQGRDANQARILLDRQKQRSESSAGKLRQQHAAAGALLDQRVREAAEQVEDECAIVLHAPAAAAPAQRRVVELESAELPFVPAATRRIDLTLSGQQRVGVVGPNGCGKSTLLKLLSGQLQPMSGTCRIAAKTVYLDQGLSLLSPRHSVLDQLRAANGKAMEGDLRTRLAQLGLDARKVTAPGGALSGGERLKAALACALYADQPAELLLLDEPSNHLDLPSMQALETMLRGYRGALVVVSHDDAFLDGLALTHRLVATGEGWRLEII</sequence>
<dbReference type="InterPro" id="IPR017871">
    <property type="entry name" value="ABC_transporter-like_CS"/>
</dbReference>